<dbReference type="Gene3D" id="3.90.180.10">
    <property type="entry name" value="Medium-chain alcohol dehydrogenases, catalytic domain"/>
    <property type="match status" value="1"/>
</dbReference>
<dbReference type="Gene3D" id="3.40.50.720">
    <property type="entry name" value="NAD(P)-binding Rossmann-like Domain"/>
    <property type="match status" value="1"/>
</dbReference>
<dbReference type="InterPro" id="IPR021276">
    <property type="entry name" value="DUF2855"/>
</dbReference>
<dbReference type="EMBL" id="CAEZUN010000181">
    <property type="protein sequence ID" value="CAB4610782.1"/>
    <property type="molecule type" value="Genomic_DNA"/>
</dbReference>
<protein>
    <submittedName>
        <fullName evidence="1">Unannotated protein</fullName>
    </submittedName>
</protein>
<dbReference type="Pfam" id="PF11017">
    <property type="entry name" value="DUF2855"/>
    <property type="match status" value="1"/>
</dbReference>
<proteinExistence type="predicted"/>
<evidence type="ECO:0000313" key="1">
    <source>
        <dbReference type="EMBL" id="CAB4610782.1"/>
    </source>
</evidence>
<sequence>MHLEIDRRDIHQFRLVETHPPQELPDGHVLLRLERAALTSNNISYAFSGEMLDYWGFFPTEANWGRLPVMGFGVVTASTCADIEVGGRYFGFFPLGDHHVVQAQSSSSGFTDIAEWRAKHASTYKNFTRAPANEKDDRTAIFRGLYMTSFLLEDYLRENNFFGAQQIIITSASSKTSIALANCLQRFSDVKVIGLTSARNLSFVKDVGEYDEIIDYQNLDALNTQVKSAVADMAGNPQIIADVHTRLKTKVTYSCSVGATHWDATRTNIVIPEPRPEFFFAPSQLSKRSKEWGREELNRRIDDSLAVFIDGTEKWLTIQHAHGATEVAEVYSTLVTGQIDPQIGNIVSFD</sequence>
<dbReference type="AlphaFoldDB" id="A0A6J6HAN4"/>
<organism evidence="1">
    <name type="scientific">freshwater metagenome</name>
    <dbReference type="NCBI Taxonomy" id="449393"/>
    <lineage>
        <taxon>unclassified sequences</taxon>
        <taxon>metagenomes</taxon>
        <taxon>ecological metagenomes</taxon>
    </lineage>
</organism>
<gene>
    <name evidence="1" type="ORF">UFOPK1826_01247</name>
</gene>
<name>A0A6J6HAN4_9ZZZZ</name>
<reference evidence="1" key="1">
    <citation type="submission" date="2020-05" db="EMBL/GenBank/DDBJ databases">
        <authorList>
            <person name="Chiriac C."/>
            <person name="Salcher M."/>
            <person name="Ghai R."/>
            <person name="Kavagutti S V."/>
        </authorList>
    </citation>
    <scope>NUCLEOTIDE SEQUENCE</scope>
</reference>
<accession>A0A6J6HAN4</accession>